<accession>A0A1L9SCZ9</accession>
<feature type="region of interest" description="Disordered" evidence="1">
    <location>
        <begin position="289"/>
        <end position="309"/>
    </location>
</feature>
<keyword evidence="3" id="KW-1185">Reference proteome</keyword>
<dbReference type="Proteomes" id="UP000184188">
    <property type="component" value="Unassembled WGS sequence"/>
</dbReference>
<gene>
    <name evidence="2" type="ORF">ASPZODRAFT_168135</name>
</gene>
<dbReference type="GeneID" id="34613315"/>
<protein>
    <submittedName>
        <fullName evidence="2">Uncharacterized protein</fullName>
    </submittedName>
</protein>
<dbReference type="OrthoDB" id="3940621at2759"/>
<name>A0A1L9SCZ9_9EURO</name>
<evidence type="ECO:0000256" key="1">
    <source>
        <dbReference type="SAM" id="MobiDB-lite"/>
    </source>
</evidence>
<dbReference type="RefSeq" id="XP_022579549.1">
    <property type="nucleotide sequence ID" value="XM_022726851.1"/>
</dbReference>
<organism evidence="2 3">
    <name type="scientific">Penicilliopsis zonata CBS 506.65</name>
    <dbReference type="NCBI Taxonomy" id="1073090"/>
    <lineage>
        <taxon>Eukaryota</taxon>
        <taxon>Fungi</taxon>
        <taxon>Dikarya</taxon>
        <taxon>Ascomycota</taxon>
        <taxon>Pezizomycotina</taxon>
        <taxon>Eurotiomycetes</taxon>
        <taxon>Eurotiomycetidae</taxon>
        <taxon>Eurotiales</taxon>
        <taxon>Aspergillaceae</taxon>
        <taxon>Penicilliopsis</taxon>
    </lineage>
</organism>
<dbReference type="STRING" id="1073090.A0A1L9SCZ9"/>
<sequence>MTNSSLGLFARLPPEIRIQIWNEFVPTGEDRYGVWYKKVERYGQRTDLAILRTNRQIYDEITSIIYHHTARLEIRFSCCYAGMKCLAEVHFQRRRQQFEPAVWIFESLTDARDRHFDRFPFHRLKELVVVLYPLNPHPYRVPPENMLALLRRILDIVTLLREGSEIKNLTIRFEKETEGEDWFRQGRFNETVQSIDLGHDAMAMPFCTLRNITDINLEAHCPKLRKEIDWTMINAGIDAVRDRNNSIPREPKEEWEIQDFDVDRQVMENSLWLLYETWYHDRYRRLSPDESGDDSGDESEDTDSGISLPGAHPVDMFFVPSLARHINSDYALDLAKQDPEFIVHHKWSLGIFLRETLPTDLWELQNYMLEPIRKYIGWNGRKDPDFVRTLEDLVDGVQLPKPPEYDEKVYETLNSAMVLDALSLLDDYRTFFQLKREKLRVWDEFEMKLRPDYYFLPENQQNSVDCVLLPRYKAV</sequence>
<reference evidence="3" key="1">
    <citation type="journal article" date="2017" name="Genome Biol.">
        <title>Comparative genomics reveals high biological diversity and specific adaptations in the industrially and medically important fungal genus Aspergillus.</title>
        <authorList>
            <person name="de Vries R.P."/>
            <person name="Riley R."/>
            <person name="Wiebenga A."/>
            <person name="Aguilar-Osorio G."/>
            <person name="Amillis S."/>
            <person name="Uchima C.A."/>
            <person name="Anderluh G."/>
            <person name="Asadollahi M."/>
            <person name="Askin M."/>
            <person name="Barry K."/>
            <person name="Battaglia E."/>
            <person name="Bayram O."/>
            <person name="Benocci T."/>
            <person name="Braus-Stromeyer S.A."/>
            <person name="Caldana C."/>
            <person name="Canovas D."/>
            <person name="Cerqueira G.C."/>
            <person name="Chen F."/>
            <person name="Chen W."/>
            <person name="Choi C."/>
            <person name="Clum A."/>
            <person name="Dos Santos R.A."/>
            <person name="Damasio A.R."/>
            <person name="Diallinas G."/>
            <person name="Emri T."/>
            <person name="Fekete E."/>
            <person name="Flipphi M."/>
            <person name="Freyberg S."/>
            <person name="Gallo A."/>
            <person name="Gournas C."/>
            <person name="Habgood R."/>
            <person name="Hainaut M."/>
            <person name="Harispe M.L."/>
            <person name="Henrissat B."/>
            <person name="Hilden K.S."/>
            <person name="Hope R."/>
            <person name="Hossain A."/>
            <person name="Karabika E."/>
            <person name="Karaffa L."/>
            <person name="Karanyi Z."/>
            <person name="Krasevec N."/>
            <person name="Kuo A."/>
            <person name="Kusch H."/>
            <person name="LaButti K."/>
            <person name="Lagendijk E.L."/>
            <person name="Lapidus A."/>
            <person name="Levasseur A."/>
            <person name="Lindquist E."/>
            <person name="Lipzen A."/>
            <person name="Logrieco A.F."/>
            <person name="MacCabe A."/>
            <person name="Maekelae M.R."/>
            <person name="Malavazi I."/>
            <person name="Melin P."/>
            <person name="Meyer V."/>
            <person name="Mielnichuk N."/>
            <person name="Miskei M."/>
            <person name="Molnar A.P."/>
            <person name="Mule G."/>
            <person name="Ngan C.Y."/>
            <person name="Orejas M."/>
            <person name="Orosz E."/>
            <person name="Ouedraogo J.P."/>
            <person name="Overkamp K.M."/>
            <person name="Park H.-S."/>
            <person name="Perrone G."/>
            <person name="Piumi F."/>
            <person name="Punt P.J."/>
            <person name="Ram A.F."/>
            <person name="Ramon A."/>
            <person name="Rauscher S."/>
            <person name="Record E."/>
            <person name="Riano-Pachon D.M."/>
            <person name="Robert V."/>
            <person name="Roehrig J."/>
            <person name="Ruller R."/>
            <person name="Salamov A."/>
            <person name="Salih N.S."/>
            <person name="Samson R.A."/>
            <person name="Sandor E."/>
            <person name="Sanguinetti M."/>
            <person name="Schuetze T."/>
            <person name="Sepcic K."/>
            <person name="Shelest E."/>
            <person name="Sherlock G."/>
            <person name="Sophianopoulou V."/>
            <person name="Squina F.M."/>
            <person name="Sun H."/>
            <person name="Susca A."/>
            <person name="Todd R.B."/>
            <person name="Tsang A."/>
            <person name="Unkles S.E."/>
            <person name="van de Wiele N."/>
            <person name="van Rossen-Uffink D."/>
            <person name="Oliveira J.V."/>
            <person name="Vesth T.C."/>
            <person name="Visser J."/>
            <person name="Yu J.-H."/>
            <person name="Zhou M."/>
            <person name="Andersen M.R."/>
            <person name="Archer D.B."/>
            <person name="Baker S.E."/>
            <person name="Benoit I."/>
            <person name="Brakhage A.A."/>
            <person name="Braus G.H."/>
            <person name="Fischer R."/>
            <person name="Frisvad J.C."/>
            <person name="Goldman G.H."/>
            <person name="Houbraken J."/>
            <person name="Oakley B."/>
            <person name="Pocsi I."/>
            <person name="Scazzocchio C."/>
            <person name="Seiboth B."/>
            <person name="vanKuyk P.A."/>
            <person name="Wortman J."/>
            <person name="Dyer P.S."/>
            <person name="Grigoriev I.V."/>
        </authorList>
    </citation>
    <scope>NUCLEOTIDE SEQUENCE [LARGE SCALE GENOMIC DNA]</scope>
    <source>
        <strain evidence="3">CBS 506.65</strain>
    </source>
</reference>
<dbReference type="VEuPathDB" id="FungiDB:ASPZODRAFT_168135"/>
<evidence type="ECO:0000313" key="2">
    <source>
        <dbReference type="EMBL" id="OJJ45039.1"/>
    </source>
</evidence>
<evidence type="ECO:0000313" key="3">
    <source>
        <dbReference type="Proteomes" id="UP000184188"/>
    </source>
</evidence>
<feature type="compositionally biased region" description="Acidic residues" evidence="1">
    <location>
        <begin position="290"/>
        <end position="303"/>
    </location>
</feature>
<proteinExistence type="predicted"/>
<dbReference type="AlphaFoldDB" id="A0A1L9SCZ9"/>
<dbReference type="EMBL" id="KV878346">
    <property type="protein sequence ID" value="OJJ45039.1"/>
    <property type="molecule type" value="Genomic_DNA"/>
</dbReference>